<gene>
    <name evidence="2" type="ORF">UFOPK3046_02011</name>
</gene>
<dbReference type="Gene3D" id="3.30.1540.10">
    <property type="entry name" value="formyl-coa transferase, domain 3"/>
    <property type="match status" value="1"/>
</dbReference>
<protein>
    <submittedName>
        <fullName evidence="2">Unannotated protein</fullName>
    </submittedName>
</protein>
<keyword evidence="1" id="KW-0808">Transferase</keyword>
<accession>A0A6J6ZYZ6</accession>
<dbReference type="SUPFAM" id="SSF89796">
    <property type="entry name" value="CoA-transferase family III (CaiB/BaiF)"/>
    <property type="match status" value="1"/>
</dbReference>
<evidence type="ECO:0000256" key="1">
    <source>
        <dbReference type="ARBA" id="ARBA00022679"/>
    </source>
</evidence>
<dbReference type="InterPro" id="IPR044855">
    <property type="entry name" value="CoA-Trfase_III_dom3_sf"/>
</dbReference>
<dbReference type="Pfam" id="PF02515">
    <property type="entry name" value="CoA_transf_3"/>
    <property type="match status" value="1"/>
</dbReference>
<dbReference type="PANTHER" id="PTHR48207">
    <property type="entry name" value="SUCCINATE--HYDROXYMETHYLGLUTARATE COA-TRANSFERASE"/>
    <property type="match status" value="1"/>
</dbReference>
<reference evidence="2" key="1">
    <citation type="submission" date="2020-05" db="EMBL/GenBank/DDBJ databases">
        <authorList>
            <person name="Chiriac C."/>
            <person name="Salcher M."/>
            <person name="Ghai R."/>
            <person name="Kavagutti S V."/>
        </authorList>
    </citation>
    <scope>NUCLEOTIDE SEQUENCE</scope>
</reference>
<dbReference type="GO" id="GO:0008410">
    <property type="term" value="F:CoA-transferase activity"/>
    <property type="evidence" value="ECO:0007669"/>
    <property type="project" value="TreeGrafter"/>
</dbReference>
<dbReference type="InterPro" id="IPR050483">
    <property type="entry name" value="CoA-transferase_III_domain"/>
</dbReference>
<organism evidence="2">
    <name type="scientific">freshwater metagenome</name>
    <dbReference type="NCBI Taxonomy" id="449393"/>
    <lineage>
        <taxon>unclassified sequences</taxon>
        <taxon>metagenomes</taxon>
        <taxon>ecological metagenomes</taxon>
    </lineage>
</organism>
<evidence type="ECO:0000313" key="2">
    <source>
        <dbReference type="EMBL" id="CAB4825866.1"/>
    </source>
</evidence>
<proteinExistence type="predicted"/>
<dbReference type="EMBL" id="CAFAAQ010000270">
    <property type="protein sequence ID" value="CAB4825866.1"/>
    <property type="molecule type" value="Genomic_DNA"/>
</dbReference>
<dbReference type="InterPro" id="IPR023606">
    <property type="entry name" value="CoA-Trfase_III_dom_1_sf"/>
</dbReference>
<name>A0A6J6ZYZ6_9ZZZZ</name>
<dbReference type="InterPro" id="IPR003673">
    <property type="entry name" value="CoA-Trfase_fam_III"/>
</dbReference>
<dbReference type="PANTHER" id="PTHR48207:SF3">
    <property type="entry name" value="SUCCINATE--HYDROXYMETHYLGLUTARATE COA-TRANSFERASE"/>
    <property type="match status" value="1"/>
</dbReference>
<dbReference type="Gene3D" id="3.40.50.10540">
    <property type="entry name" value="Crotonobetainyl-coa:carnitine coa-transferase, domain 1"/>
    <property type="match status" value="1"/>
</dbReference>
<dbReference type="AlphaFoldDB" id="A0A6J6ZYZ6"/>
<sequence>MGPLEGLRVLDLGTRIAAPFCAGILGELGAEVIKIEQPGSGDFMREIGPFVETEDGPYSLFWAVEGRGRKSVTLDLRKSEGQQLLAQLAEKCDVLCENFRPGTMERWNIAPAQLSDRLIMVRISAFGQDGPYAQRPGLDRLGIGYGGLLHLTGYPDLPPVRPGVTSSDYLTGVFAAQAATAALYRRDAGRSAEHRDRGAVIDATLYGSVLRILEWTIAGYDRLGTVRTREGNRLANSAPIDNYLTSDDKFVCLVAGSDVNFARLCRAMGRTDLIEDPRFARLAERAEHSDEINGIVANWTRSLPAAEVERLAIAADVPVATAYTAADISKDPHMAARGDLISVTDPVIGVVKQQGPAVRFVGEPNTTPSGAPKLGEHTRQVLADLAGVGESELDRLQQAGII</sequence>